<dbReference type="GO" id="GO:0016491">
    <property type="term" value="F:oxidoreductase activity"/>
    <property type="evidence" value="ECO:0007669"/>
    <property type="project" value="TreeGrafter"/>
</dbReference>
<dbReference type="InterPro" id="IPR004155">
    <property type="entry name" value="PBS_lyase_HEAT"/>
</dbReference>
<dbReference type="EMBL" id="CAJNDS010002211">
    <property type="protein sequence ID" value="CAE7374821.1"/>
    <property type="molecule type" value="Genomic_DNA"/>
</dbReference>
<evidence type="ECO:0000313" key="1">
    <source>
        <dbReference type="EMBL" id="CAE7374821.1"/>
    </source>
</evidence>
<proteinExistence type="predicted"/>
<protein>
    <submittedName>
        <fullName evidence="1">DNAH6 protein</fullName>
    </submittedName>
</protein>
<dbReference type="Gene3D" id="3.40.50.300">
    <property type="entry name" value="P-loop containing nucleotide triphosphate hydrolases"/>
    <property type="match status" value="1"/>
</dbReference>
<accession>A0A812QA31</accession>
<dbReference type="Gene3D" id="1.25.10.10">
    <property type="entry name" value="Leucine-rich Repeat Variant"/>
    <property type="match status" value="2"/>
</dbReference>
<dbReference type="Pfam" id="PF13646">
    <property type="entry name" value="HEAT_2"/>
    <property type="match status" value="1"/>
</dbReference>
<comment type="caution">
    <text evidence="1">The sequence shown here is derived from an EMBL/GenBank/DDBJ whole genome shotgun (WGS) entry which is preliminary data.</text>
</comment>
<reference evidence="1" key="1">
    <citation type="submission" date="2021-02" db="EMBL/GenBank/DDBJ databases">
        <authorList>
            <person name="Dougan E. K."/>
            <person name="Rhodes N."/>
            <person name="Thang M."/>
            <person name="Chan C."/>
        </authorList>
    </citation>
    <scope>NUCLEOTIDE SEQUENCE</scope>
</reference>
<gene>
    <name evidence="1" type="primary">DNAH6</name>
    <name evidence="1" type="ORF">SNAT2548_LOCUS20477</name>
</gene>
<dbReference type="InterPro" id="IPR011989">
    <property type="entry name" value="ARM-like"/>
</dbReference>
<dbReference type="AlphaFoldDB" id="A0A812QA31"/>
<dbReference type="PANTHER" id="PTHR12697">
    <property type="entry name" value="PBS LYASE HEAT-LIKE PROTEIN"/>
    <property type="match status" value="1"/>
</dbReference>
<dbReference type="PANTHER" id="PTHR12697:SF5">
    <property type="entry name" value="DEOXYHYPUSINE HYDROXYLASE"/>
    <property type="match status" value="1"/>
</dbReference>
<evidence type="ECO:0000313" key="2">
    <source>
        <dbReference type="Proteomes" id="UP000604046"/>
    </source>
</evidence>
<keyword evidence="2" id="KW-1185">Reference proteome</keyword>
<organism evidence="1 2">
    <name type="scientific">Symbiodinium natans</name>
    <dbReference type="NCBI Taxonomy" id="878477"/>
    <lineage>
        <taxon>Eukaryota</taxon>
        <taxon>Sar</taxon>
        <taxon>Alveolata</taxon>
        <taxon>Dinophyceae</taxon>
        <taxon>Suessiales</taxon>
        <taxon>Symbiodiniaceae</taxon>
        <taxon>Symbiodinium</taxon>
    </lineage>
</organism>
<name>A0A812QA31_9DINO</name>
<dbReference type="OrthoDB" id="447173at2759"/>
<dbReference type="InterPro" id="IPR016024">
    <property type="entry name" value="ARM-type_fold"/>
</dbReference>
<sequence length="444" mass="47498">MLHDLALTVKCRRTARGAIDIKLYAFARCLQPRPSTPLSPFPPPLHPLAWESAAKFRDADARADALLRCCGIMSGYESHTAAPVFRAEADDSRKAMTSTLAEGPKAYHAACFGQEWADAFQQKDWEARRQAVQTLGRLPQAHGHVTAVDLVCSRLGDSDALVRRAALDAGVRLLMPEPASEDATEEEASAAAEALAKVQGSEMCRSFVDKVLELLRSDEDWGVRRVAMASLGAAAPRGAESALAAVKPFLADTDDDVRAAAAAAAGRLAPLGDEAWITPLLKLLQDDDEGVRQAALLAVARTTPKGHRAALEAVGDVMDDDDAAYTAVQRQSQAPRGDNAAGLAQVKKTQPAGATASFPAAIQCGLLAKRKQLSELYGFSNINTGEWTDGLVALLVREAVSDTSDNKKWEATSDPTCRLDGPVDAIWIENMKRHWALAALDLDG</sequence>
<dbReference type="SMART" id="SM00567">
    <property type="entry name" value="EZ_HEAT"/>
    <property type="match status" value="4"/>
</dbReference>
<dbReference type="Proteomes" id="UP000604046">
    <property type="component" value="Unassembled WGS sequence"/>
</dbReference>
<dbReference type="InterPro" id="IPR027417">
    <property type="entry name" value="P-loop_NTPase"/>
</dbReference>
<dbReference type="SUPFAM" id="SSF48371">
    <property type="entry name" value="ARM repeat"/>
    <property type="match status" value="1"/>
</dbReference>